<reference evidence="1 2" key="1">
    <citation type="submission" date="2017-04" db="EMBL/GenBank/DDBJ databases">
        <authorList>
            <person name="Afonso C.L."/>
            <person name="Miller P.J."/>
            <person name="Scott M.A."/>
            <person name="Spackman E."/>
            <person name="Goraichik I."/>
            <person name="Dimitrov K.M."/>
            <person name="Suarez D.L."/>
            <person name="Swayne D.E."/>
        </authorList>
    </citation>
    <scope>NUCLEOTIDE SEQUENCE [LARGE SCALE GENOMIC DNA]</scope>
    <source>
        <strain evidence="1 2">DSM 43828</strain>
    </source>
</reference>
<protein>
    <submittedName>
        <fullName evidence="1">Uncharacterized protein</fullName>
    </submittedName>
</protein>
<sequence>MNEDSAQQYEKTTAFVWTERAFELLETGQLRAEIQQPSPGVEASHVWGKCPRCGHDVDDWQPLSTVTGLIGSRGPDSAAPGTIAVETVDISCGCGIVHPGAPDDTTGCGVSFRIEFEQGA</sequence>
<dbReference type="OrthoDB" id="3684836at2"/>
<evidence type="ECO:0000313" key="2">
    <source>
        <dbReference type="Proteomes" id="UP000192674"/>
    </source>
</evidence>
<name>A0A1Y5WRU4_KIBAR</name>
<accession>A0A1Y5WRU4</accession>
<dbReference type="AlphaFoldDB" id="A0A1Y5WRU4"/>
<gene>
    <name evidence="1" type="ORF">SAMN05661093_00066</name>
</gene>
<evidence type="ECO:0000313" key="1">
    <source>
        <dbReference type="EMBL" id="SMC47781.1"/>
    </source>
</evidence>
<dbReference type="EMBL" id="FWXV01000001">
    <property type="protein sequence ID" value="SMC47781.1"/>
    <property type="molecule type" value="Genomic_DNA"/>
</dbReference>
<organism evidence="1 2">
    <name type="scientific">Kibdelosporangium aridum</name>
    <dbReference type="NCBI Taxonomy" id="2030"/>
    <lineage>
        <taxon>Bacteria</taxon>
        <taxon>Bacillati</taxon>
        <taxon>Actinomycetota</taxon>
        <taxon>Actinomycetes</taxon>
        <taxon>Pseudonocardiales</taxon>
        <taxon>Pseudonocardiaceae</taxon>
        <taxon>Kibdelosporangium</taxon>
    </lineage>
</organism>
<dbReference type="RefSeq" id="WP_033391057.1">
    <property type="nucleotide sequence ID" value="NZ_FWXV01000001.1"/>
</dbReference>
<keyword evidence="2" id="KW-1185">Reference proteome</keyword>
<dbReference type="Proteomes" id="UP000192674">
    <property type="component" value="Unassembled WGS sequence"/>
</dbReference>
<proteinExistence type="predicted"/>